<evidence type="ECO:0000313" key="3">
    <source>
        <dbReference type="Proteomes" id="UP000019197"/>
    </source>
</evidence>
<proteinExistence type="predicted"/>
<name>W1IP17_9GAMM</name>
<protein>
    <submittedName>
        <fullName evidence="2">Transposase</fullName>
    </submittedName>
</protein>
<dbReference type="Gene3D" id="3.30.420.10">
    <property type="entry name" value="Ribonuclease H-like superfamily/Ribonuclease H"/>
    <property type="match status" value="1"/>
</dbReference>
<accession>W1IP17</accession>
<gene>
    <name evidence="2" type="ORF">XCR1_100009</name>
</gene>
<comment type="caution">
    <text evidence="2">The sequence shown here is derived from an EMBL/GenBank/DDBJ whole genome shotgun (WGS) entry which is preliminary data.</text>
</comment>
<dbReference type="EMBL" id="CBXE010000002">
    <property type="protein sequence ID" value="CDL78950.1"/>
    <property type="molecule type" value="Genomic_DNA"/>
</dbReference>
<dbReference type="AlphaFoldDB" id="W1IP17"/>
<dbReference type="InterPro" id="IPR012337">
    <property type="entry name" value="RNaseH-like_sf"/>
</dbReference>
<dbReference type="SUPFAM" id="SSF53098">
    <property type="entry name" value="Ribonuclease H-like"/>
    <property type="match status" value="1"/>
</dbReference>
<feature type="domain" description="Tc1-like transposase DDE" evidence="1">
    <location>
        <begin position="15"/>
        <end position="73"/>
    </location>
</feature>
<dbReference type="Pfam" id="PF13358">
    <property type="entry name" value="DDE_3"/>
    <property type="match status" value="1"/>
</dbReference>
<dbReference type="GO" id="GO:0003676">
    <property type="term" value="F:nucleic acid binding"/>
    <property type="evidence" value="ECO:0007669"/>
    <property type="project" value="InterPro"/>
</dbReference>
<organism evidence="2 3">
    <name type="scientific">Xenorhabdus cabanillasii JM26</name>
    <dbReference type="NCBI Taxonomy" id="1427517"/>
    <lineage>
        <taxon>Bacteria</taxon>
        <taxon>Pseudomonadati</taxon>
        <taxon>Pseudomonadota</taxon>
        <taxon>Gammaproteobacteria</taxon>
        <taxon>Enterobacterales</taxon>
        <taxon>Morganellaceae</taxon>
        <taxon>Xenorhabdus</taxon>
    </lineage>
</organism>
<reference evidence="2 3" key="1">
    <citation type="submission" date="2013-11" db="EMBL/GenBank/DDBJ databases">
        <title>Draft genome sequence and annotation of the entomopathogenic bacterium, Xenorhabdus cabanillasi strain JM26.</title>
        <authorList>
            <person name="Gualtieri M."/>
            <person name="Ogier J.C."/>
            <person name="Pages S."/>
            <person name="Givaudan A."/>
            <person name="Gaudriault S."/>
        </authorList>
    </citation>
    <scope>NUCLEOTIDE SEQUENCE [LARGE SCALE GENOMIC DNA]</scope>
    <source>
        <strain evidence="2 3">JM26</strain>
    </source>
</reference>
<dbReference type="InterPro" id="IPR038717">
    <property type="entry name" value="Tc1-like_DDE_dom"/>
</dbReference>
<evidence type="ECO:0000313" key="2">
    <source>
        <dbReference type="EMBL" id="CDL78950.1"/>
    </source>
</evidence>
<dbReference type="InterPro" id="IPR036397">
    <property type="entry name" value="RNaseH_sf"/>
</dbReference>
<sequence length="115" mass="13471">MPSRCHSGNVPPLSQKIHIILDGAFYYRTELVKDIAVVLNIELHYLPPYSPNLNPAERLWKYMNEHVCNNHYLANPIVFHEEIHHFFNVMLKEKANELIYRLNDIFQILNPASSS</sequence>
<evidence type="ECO:0000259" key="1">
    <source>
        <dbReference type="Pfam" id="PF13358"/>
    </source>
</evidence>
<dbReference type="Proteomes" id="UP000019197">
    <property type="component" value="Unassembled WGS sequence"/>
</dbReference>